<evidence type="ECO:0000313" key="3">
    <source>
        <dbReference type="Proteomes" id="UP000430692"/>
    </source>
</evidence>
<gene>
    <name evidence="2" type="ORF">GSM42_16610</name>
</gene>
<feature type="transmembrane region" description="Helical" evidence="1">
    <location>
        <begin position="391"/>
        <end position="412"/>
    </location>
</feature>
<keyword evidence="1" id="KW-0812">Transmembrane</keyword>
<sequence>MDFSHLQIKPVRFIPFDLGDSLSQKDIDKICDYLDNKHMLKQLDDRSKMILTKQPIVASISGMNDKLDLYLFDTGIGVFVLKDNPMNYKEDIRFVVDFLRDRRNCHRSILEGKYPVSLAIHKVMSELKEVLAKPKKRVRVSSLPDWEYDGLSYVMSIHFGYPSQLKTESLTFTNLPAYLQKGIPIILNPAYLGMNDSLSLDEDKVMKDPDQLSKLLDEMDEEPVDFETRKDILAFMSWASVFVTGNINKLDMQDWILLEVELQHYWYYLYCLESSLPTTLKGVQKSDFTMEQLLIIKLETQRAIEDVQHINGSSIPERYTRILDGLVHSSRILSNANRLLNKLSYWENALKAKQEKRKHVFIQTSEILIFSVAYLQIAPDLYKYFSNPTPLSITALVKTAGLFAVTVCVIIIKNRYR</sequence>
<name>A0A6I4VUQ9_9BACL</name>
<keyword evidence="3" id="KW-1185">Reference proteome</keyword>
<evidence type="ECO:0000256" key="1">
    <source>
        <dbReference type="SAM" id="Phobius"/>
    </source>
</evidence>
<dbReference type="EMBL" id="WUUL01000013">
    <property type="protein sequence ID" value="MXQ55307.1"/>
    <property type="molecule type" value="Genomic_DNA"/>
</dbReference>
<accession>A0A6I4VUQ9</accession>
<protein>
    <submittedName>
        <fullName evidence="2">Uncharacterized protein</fullName>
    </submittedName>
</protein>
<dbReference type="AlphaFoldDB" id="A0A6I4VUQ9"/>
<comment type="caution">
    <text evidence="2">The sequence shown here is derived from an EMBL/GenBank/DDBJ whole genome shotgun (WGS) entry which is preliminary data.</text>
</comment>
<organism evidence="2 3">
    <name type="scientific">Shimazuella alba</name>
    <dbReference type="NCBI Taxonomy" id="2690964"/>
    <lineage>
        <taxon>Bacteria</taxon>
        <taxon>Bacillati</taxon>
        <taxon>Bacillota</taxon>
        <taxon>Bacilli</taxon>
        <taxon>Bacillales</taxon>
        <taxon>Thermoactinomycetaceae</taxon>
        <taxon>Shimazuella</taxon>
    </lineage>
</organism>
<proteinExistence type="predicted"/>
<keyword evidence="1" id="KW-0472">Membrane</keyword>
<evidence type="ECO:0000313" key="2">
    <source>
        <dbReference type="EMBL" id="MXQ55307.1"/>
    </source>
</evidence>
<dbReference type="RefSeq" id="WP_160802658.1">
    <property type="nucleotide sequence ID" value="NZ_WUUL01000013.1"/>
</dbReference>
<keyword evidence="1" id="KW-1133">Transmembrane helix</keyword>
<reference evidence="2 3" key="1">
    <citation type="submission" date="2019-12" db="EMBL/GenBank/DDBJ databases">
        <title>Whole-genome analyses of novel actinobacteria.</title>
        <authorList>
            <person name="Sahin N."/>
            <person name="Saygin H."/>
        </authorList>
    </citation>
    <scope>NUCLEOTIDE SEQUENCE [LARGE SCALE GENOMIC DNA]</scope>
    <source>
        <strain evidence="2 3">KC615</strain>
    </source>
</reference>
<dbReference type="Proteomes" id="UP000430692">
    <property type="component" value="Unassembled WGS sequence"/>
</dbReference>